<reference evidence="2" key="1">
    <citation type="submission" date="2022-10" db="EMBL/GenBank/DDBJ databases">
        <title>The complete genomes of actinobacterial strains from the NBC collection.</title>
        <authorList>
            <person name="Joergensen T.S."/>
            <person name="Alvarez Arevalo M."/>
            <person name="Sterndorff E.B."/>
            <person name="Faurdal D."/>
            <person name="Vuksanovic O."/>
            <person name="Mourched A.-S."/>
            <person name="Charusanti P."/>
            <person name="Shaw S."/>
            <person name="Blin K."/>
            <person name="Weber T."/>
        </authorList>
    </citation>
    <scope>NUCLEOTIDE SEQUENCE</scope>
    <source>
        <strain evidence="2">NBC_01482</strain>
    </source>
</reference>
<accession>A0ABZ1YRF9</accession>
<sequence length="58" mass="6055">MAEKPTFDRVDNLSGLQAPKVNDLGSSVSVLGVNNLADRPGLLAPSDASTKTGDEEKK</sequence>
<protein>
    <submittedName>
        <fullName evidence="2">Uncharacterized protein</fullName>
    </submittedName>
</protein>
<evidence type="ECO:0000313" key="2">
    <source>
        <dbReference type="EMBL" id="WUV44329.1"/>
    </source>
</evidence>
<dbReference type="RefSeq" id="WP_327097741.1">
    <property type="nucleotide sequence ID" value="NZ_CP109149.1"/>
</dbReference>
<dbReference type="EMBL" id="CP109441">
    <property type="protein sequence ID" value="WUV44329.1"/>
    <property type="molecule type" value="Genomic_DNA"/>
</dbReference>
<feature type="region of interest" description="Disordered" evidence="1">
    <location>
        <begin position="1"/>
        <end position="22"/>
    </location>
</feature>
<name>A0ABZ1YRF9_9NOCA</name>
<feature type="compositionally biased region" description="Basic and acidic residues" evidence="1">
    <location>
        <begin position="1"/>
        <end position="11"/>
    </location>
</feature>
<dbReference type="Proteomes" id="UP001432062">
    <property type="component" value="Chromosome"/>
</dbReference>
<organism evidence="2 3">
    <name type="scientific">Nocardia vinacea</name>
    <dbReference type="NCBI Taxonomy" id="96468"/>
    <lineage>
        <taxon>Bacteria</taxon>
        <taxon>Bacillati</taxon>
        <taxon>Actinomycetota</taxon>
        <taxon>Actinomycetes</taxon>
        <taxon>Mycobacteriales</taxon>
        <taxon>Nocardiaceae</taxon>
        <taxon>Nocardia</taxon>
    </lineage>
</organism>
<keyword evidence="3" id="KW-1185">Reference proteome</keyword>
<evidence type="ECO:0000256" key="1">
    <source>
        <dbReference type="SAM" id="MobiDB-lite"/>
    </source>
</evidence>
<proteinExistence type="predicted"/>
<evidence type="ECO:0000313" key="3">
    <source>
        <dbReference type="Proteomes" id="UP001432062"/>
    </source>
</evidence>
<gene>
    <name evidence="2" type="ORF">OG563_34930</name>
</gene>
<feature type="region of interest" description="Disordered" evidence="1">
    <location>
        <begin position="34"/>
        <end position="58"/>
    </location>
</feature>